<feature type="non-terminal residue" evidence="1">
    <location>
        <position position="1"/>
    </location>
</feature>
<dbReference type="PANTHER" id="PTHR16071:SF2">
    <property type="entry name" value="FIGNL1-INTERACTING REGULATOR OF RECOMBINATION AND MITOSIS"/>
    <property type="match status" value="1"/>
</dbReference>
<dbReference type="PANTHER" id="PTHR16071">
    <property type="entry name" value="CHROMOSOME 1 OPEN READING FRAME 112"/>
    <property type="match status" value="1"/>
</dbReference>
<organism evidence="1 2">
    <name type="scientific">Fasciola gigantica</name>
    <name type="common">Giant liver fluke</name>
    <dbReference type="NCBI Taxonomy" id="46835"/>
    <lineage>
        <taxon>Eukaryota</taxon>
        <taxon>Metazoa</taxon>
        <taxon>Spiralia</taxon>
        <taxon>Lophotrochozoa</taxon>
        <taxon>Platyhelminthes</taxon>
        <taxon>Trematoda</taxon>
        <taxon>Digenea</taxon>
        <taxon>Plagiorchiida</taxon>
        <taxon>Echinostomata</taxon>
        <taxon>Echinostomatoidea</taxon>
        <taxon>Fasciolidae</taxon>
        <taxon>Fasciola</taxon>
    </lineage>
</organism>
<name>A0A504YFE0_FASGI</name>
<reference evidence="1 2" key="1">
    <citation type="submission" date="2019-04" db="EMBL/GenBank/DDBJ databases">
        <title>Annotation for the trematode Fasciola gigantica.</title>
        <authorList>
            <person name="Choi Y.-J."/>
        </authorList>
    </citation>
    <scope>NUCLEOTIDE SEQUENCE [LARGE SCALE GENOMIC DNA]</scope>
    <source>
        <strain evidence="1">Uganda_cow_1</strain>
    </source>
</reference>
<keyword evidence="2" id="KW-1185">Reference proteome</keyword>
<sequence length="500" mass="56162">FISCEHTFSPRDRISKENERLNAVAGEFYTTLLSQVCACICALQPTALTICLQYIVRSYHLSNASILRNKLSFVSLLSDVESSLLSGLLSEHLWTSLLATDVWCFLARYGTGNLCWQYAVTLAEALHRSALELIQSWKPSQSGSVCSSLLSLDRLGRLLARLIVFLTPKHQTEFLCNFRLSCVDPEANGSTRCLLWWFVPLQVGRLQKSAQTMVRDQLSDRLCHLSGRMAQSSPESESQSNLFAVIDTAVTLHLVDSMPSCWRESNVAVISQLAIQLVTKPRVHSQSDGDLPCASWLSRTILRPKSALIGRLCIWNPDLTVSGLHCSPENPSAHLLQWIIKVSSPDNRSVEPHSSFGSFYILRAWYLWVVCSLSVYLSNQKPDSFDHQWLRDLCSLLRGIPIESVDIQVRPLLATLIEKLQPVQSHIPNTNPSNRTLNNRIVKLTSSFDSVEQHWRETRSFSLEDMKSLRKLSTQLTSLITMIECTDSVLSDPNAGMTLV</sequence>
<gene>
    <name evidence="1" type="ORF">FGIG_04934</name>
</gene>
<accession>A0A504YFE0</accession>
<dbReference type="InterPro" id="IPR027902">
    <property type="entry name" value="DUF4487"/>
</dbReference>
<dbReference type="Proteomes" id="UP000316759">
    <property type="component" value="Unassembled WGS sequence"/>
</dbReference>
<dbReference type="EMBL" id="SUNJ01009394">
    <property type="protein sequence ID" value="TPP60472.1"/>
    <property type="molecule type" value="Genomic_DNA"/>
</dbReference>
<dbReference type="OrthoDB" id="6088000at2759"/>
<dbReference type="Pfam" id="PF14868">
    <property type="entry name" value="DUF4487"/>
    <property type="match status" value="1"/>
</dbReference>
<comment type="caution">
    <text evidence="1">The sequence shown here is derived from an EMBL/GenBank/DDBJ whole genome shotgun (WGS) entry which is preliminary data.</text>
</comment>
<dbReference type="AlphaFoldDB" id="A0A504YFE0"/>
<evidence type="ECO:0000313" key="1">
    <source>
        <dbReference type="EMBL" id="TPP60472.1"/>
    </source>
</evidence>
<dbReference type="STRING" id="46835.A0A504YFE0"/>
<protein>
    <submittedName>
        <fullName evidence="1">Uncharacterized protein</fullName>
    </submittedName>
</protein>
<proteinExistence type="predicted"/>
<evidence type="ECO:0000313" key="2">
    <source>
        <dbReference type="Proteomes" id="UP000316759"/>
    </source>
</evidence>